<evidence type="ECO:0000313" key="5">
    <source>
        <dbReference type="Proteomes" id="UP000278222"/>
    </source>
</evidence>
<reference evidence="4 5" key="1">
    <citation type="submission" date="2018-11" db="EMBL/GenBank/DDBJ databases">
        <title>Genomic Encyclopedia of Type Strains, Phase IV (KMG-IV): sequencing the most valuable type-strain genomes for metagenomic binning, comparative biology and taxonomic classification.</title>
        <authorList>
            <person name="Goeker M."/>
        </authorList>
    </citation>
    <scope>NUCLEOTIDE SEQUENCE [LARGE SCALE GENOMIC DNA]</scope>
    <source>
        <strain evidence="4 5">DSM 5900</strain>
    </source>
</reference>
<evidence type="ECO:0000256" key="2">
    <source>
        <dbReference type="ARBA" id="ARBA00023315"/>
    </source>
</evidence>
<dbReference type="InterPro" id="IPR050832">
    <property type="entry name" value="Bact_Acetyltransf"/>
</dbReference>
<organism evidence="4 5">
    <name type="scientific">Stella humosa</name>
    <dbReference type="NCBI Taxonomy" id="94"/>
    <lineage>
        <taxon>Bacteria</taxon>
        <taxon>Pseudomonadati</taxon>
        <taxon>Pseudomonadota</taxon>
        <taxon>Alphaproteobacteria</taxon>
        <taxon>Rhodospirillales</taxon>
        <taxon>Stellaceae</taxon>
        <taxon>Stella</taxon>
    </lineage>
</organism>
<keyword evidence="1 4" id="KW-0808">Transferase</keyword>
<dbReference type="GO" id="GO:0016747">
    <property type="term" value="F:acyltransferase activity, transferring groups other than amino-acyl groups"/>
    <property type="evidence" value="ECO:0007669"/>
    <property type="project" value="InterPro"/>
</dbReference>
<dbReference type="PROSITE" id="PS51186">
    <property type="entry name" value="GNAT"/>
    <property type="match status" value="1"/>
</dbReference>
<sequence>MIAGLRRATAVDATRVAALVDRSYGHYVARIGQKPYPMTVDYAEAIQAMRGFVVEREHRLVGFLLLEATRDHMMVENVAIDPGHQGTGMGRALMELAEAEALGAGLTELRLYTHQMMTENQAIYRRLGYVEYERKVVGGRPRVYMCKTLSRRHV</sequence>
<evidence type="ECO:0000259" key="3">
    <source>
        <dbReference type="PROSITE" id="PS51186"/>
    </source>
</evidence>
<dbReference type="InterPro" id="IPR000182">
    <property type="entry name" value="GNAT_dom"/>
</dbReference>
<dbReference type="RefSeq" id="WP_123688266.1">
    <property type="nucleotide sequence ID" value="NZ_AP019700.1"/>
</dbReference>
<dbReference type="Gene3D" id="3.40.630.30">
    <property type="match status" value="1"/>
</dbReference>
<proteinExistence type="predicted"/>
<dbReference type="Pfam" id="PF13508">
    <property type="entry name" value="Acetyltransf_7"/>
    <property type="match status" value="1"/>
</dbReference>
<keyword evidence="2" id="KW-0012">Acyltransferase</keyword>
<dbReference type="OrthoDB" id="281808at2"/>
<dbReference type="AlphaFoldDB" id="A0A3N1MEG1"/>
<accession>A0A3N1MEG1</accession>
<gene>
    <name evidence="4" type="ORF">EDC65_0695</name>
</gene>
<evidence type="ECO:0000313" key="4">
    <source>
        <dbReference type="EMBL" id="ROQ01515.1"/>
    </source>
</evidence>
<name>A0A3N1MEG1_9PROT</name>
<comment type="caution">
    <text evidence="4">The sequence shown here is derived from an EMBL/GenBank/DDBJ whole genome shotgun (WGS) entry which is preliminary data.</text>
</comment>
<dbReference type="CDD" id="cd04301">
    <property type="entry name" value="NAT_SF"/>
    <property type="match status" value="1"/>
</dbReference>
<feature type="domain" description="N-acetyltransferase" evidence="3">
    <location>
        <begin position="3"/>
        <end position="150"/>
    </location>
</feature>
<dbReference type="SUPFAM" id="SSF55729">
    <property type="entry name" value="Acyl-CoA N-acyltransferases (Nat)"/>
    <property type="match status" value="1"/>
</dbReference>
<protein>
    <submittedName>
        <fullName evidence="4">N-acetylglutamate synthase-like GNAT family acetyltransferase</fullName>
    </submittedName>
</protein>
<dbReference type="EMBL" id="RJKX01000011">
    <property type="protein sequence ID" value="ROQ01515.1"/>
    <property type="molecule type" value="Genomic_DNA"/>
</dbReference>
<keyword evidence="5" id="KW-1185">Reference proteome</keyword>
<dbReference type="Proteomes" id="UP000278222">
    <property type="component" value="Unassembled WGS sequence"/>
</dbReference>
<evidence type="ECO:0000256" key="1">
    <source>
        <dbReference type="ARBA" id="ARBA00022679"/>
    </source>
</evidence>
<dbReference type="PANTHER" id="PTHR43877">
    <property type="entry name" value="AMINOALKYLPHOSPHONATE N-ACETYLTRANSFERASE-RELATED-RELATED"/>
    <property type="match status" value="1"/>
</dbReference>
<dbReference type="InterPro" id="IPR016181">
    <property type="entry name" value="Acyl_CoA_acyltransferase"/>
</dbReference>